<dbReference type="PANTHER" id="PTHR36456:SF1">
    <property type="entry name" value="UPF0232 PROTEIN SCO3875"/>
    <property type="match status" value="1"/>
</dbReference>
<accession>A0A858RML0</accession>
<dbReference type="RefSeq" id="WP_169456150.1">
    <property type="nucleotide sequence ID" value="NZ_CP051774.1"/>
</dbReference>
<reference evidence="1 2" key="1">
    <citation type="submission" date="2020-04" db="EMBL/GenBank/DDBJ databases">
        <title>Luteolibacter sp. G-1-1-1 isolated from soil.</title>
        <authorList>
            <person name="Dahal R.H."/>
        </authorList>
    </citation>
    <scope>NUCLEOTIDE SEQUENCE [LARGE SCALE GENOMIC DNA]</scope>
    <source>
        <strain evidence="1 2">G-1-1-1</strain>
    </source>
</reference>
<dbReference type="PANTHER" id="PTHR36456">
    <property type="entry name" value="UPF0232 PROTEIN SCO3875"/>
    <property type="match status" value="1"/>
</dbReference>
<dbReference type="Proteomes" id="UP000501812">
    <property type="component" value="Chromosome"/>
</dbReference>
<sequence>MAKESRLDAIRRAVLRDWRGGDEPTHLDERLHLPKDFLAAILRQAGATEGIDEERLREMWKEVAGDFVARHATPVSLKGGCVTLHVLQPAMRFHLEQMKGQLLKNMQKAAGADVVKSIRFAVG</sequence>
<proteinExistence type="predicted"/>
<evidence type="ECO:0000313" key="2">
    <source>
        <dbReference type="Proteomes" id="UP000501812"/>
    </source>
</evidence>
<dbReference type="Pfam" id="PF05258">
    <property type="entry name" value="DciA"/>
    <property type="match status" value="1"/>
</dbReference>
<gene>
    <name evidence="1" type="ORF">HHL09_18695</name>
</gene>
<dbReference type="AlphaFoldDB" id="A0A858RML0"/>
<protein>
    <submittedName>
        <fullName evidence="1">DUF721 domain-containing protein</fullName>
    </submittedName>
</protein>
<dbReference type="KEGG" id="luo:HHL09_18695"/>
<keyword evidence="2" id="KW-1185">Reference proteome</keyword>
<dbReference type="EMBL" id="CP051774">
    <property type="protein sequence ID" value="QJE97724.1"/>
    <property type="molecule type" value="Genomic_DNA"/>
</dbReference>
<evidence type="ECO:0000313" key="1">
    <source>
        <dbReference type="EMBL" id="QJE97724.1"/>
    </source>
</evidence>
<name>A0A858RML0_9BACT</name>
<dbReference type="InterPro" id="IPR007922">
    <property type="entry name" value="DciA-like"/>
</dbReference>
<organism evidence="1 2">
    <name type="scientific">Luteolibacter luteus</name>
    <dbReference type="NCBI Taxonomy" id="2728835"/>
    <lineage>
        <taxon>Bacteria</taxon>
        <taxon>Pseudomonadati</taxon>
        <taxon>Verrucomicrobiota</taxon>
        <taxon>Verrucomicrobiia</taxon>
        <taxon>Verrucomicrobiales</taxon>
        <taxon>Verrucomicrobiaceae</taxon>
        <taxon>Luteolibacter</taxon>
    </lineage>
</organism>